<evidence type="ECO:0000313" key="2">
    <source>
        <dbReference type="EMBL" id="OCH84749.1"/>
    </source>
</evidence>
<proteinExistence type="predicted"/>
<organism evidence="2 3">
    <name type="scientific">Obba rivulosa</name>
    <dbReference type="NCBI Taxonomy" id="1052685"/>
    <lineage>
        <taxon>Eukaryota</taxon>
        <taxon>Fungi</taxon>
        <taxon>Dikarya</taxon>
        <taxon>Basidiomycota</taxon>
        <taxon>Agaricomycotina</taxon>
        <taxon>Agaricomycetes</taxon>
        <taxon>Polyporales</taxon>
        <taxon>Gelatoporiaceae</taxon>
        <taxon>Obba</taxon>
    </lineage>
</organism>
<evidence type="ECO:0000256" key="1">
    <source>
        <dbReference type="SAM" id="MobiDB-lite"/>
    </source>
</evidence>
<keyword evidence="3" id="KW-1185">Reference proteome</keyword>
<feature type="compositionally biased region" description="Polar residues" evidence="1">
    <location>
        <begin position="195"/>
        <end position="208"/>
    </location>
</feature>
<feature type="region of interest" description="Disordered" evidence="1">
    <location>
        <begin position="179"/>
        <end position="218"/>
    </location>
</feature>
<dbReference type="AlphaFoldDB" id="A0A8E2AMW5"/>
<gene>
    <name evidence="2" type="ORF">OBBRIDRAFT_377442</name>
</gene>
<dbReference type="Proteomes" id="UP000250043">
    <property type="component" value="Unassembled WGS sequence"/>
</dbReference>
<name>A0A8E2AMW5_9APHY</name>
<sequence>MEDKFALMHQASGRTLGKILRIMIPPFQQTMENMIVAADGASRVLALHTAHADSAQRAQLGATEAAKRLAHTLDELASHAHEEMQIINSTAMALQEQLSTNAGNTLWLAWGTRAQGMLLAFGQAVLRVDPAWLEHLGRLPAVRVIMVLTGLLWRLLLFLSSRFASAILLAASMTRWQSRARSGTGPPWSDRESVTESSASYMSATSRPRTGGYGIPRHRRARMSRIPDRLFSPTPDALSPRRC</sequence>
<accession>A0A8E2AMW5</accession>
<dbReference type="EMBL" id="KV722638">
    <property type="protein sequence ID" value="OCH84749.1"/>
    <property type="molecule type" value="Genomic_DNA"/>
</dbReference>
<protein>
    <submittedName>
        <fullName evidence="2">Uncharacterized protein</fullName>
    </submittedName>
</protein>
<reference evidence="2 3" key="1">
    <citation type="submission" date="2016-07" db="EMBL/GenBank/DDBJ databases">
        <title>Draft genome of the white-rot fungus Obba rivulosa 3A-2.</title>
        <authorList>
            <consortium name="DOE Joint Genome Institute"/>
            <person name="Miettinen O."/>
            <person name="Riley R."/>
            <person name="Acob R."/>
            <person name="Barry K."/>
            <person name="Cullen D."/>
            <person name="De Vries R."/>
            <person name="Hainaut M."/>
            <person name="Hatakka A."/>
            <person name="Henrissat B."/>
            <person name="Hilden K."/>
            <person name="Kuo R."/>
            <person name="Labutti K."/>
            <person name="Lipzen A."/>
            <person name="Makela M.R."/>
            <person name="Sandor L."/>
            <person name="Spatafora J.W."/>
            <person name="Grigoriev I.V."/>
            <person name="Hibbett D.S."/>
        </authorList>
    </citation>
    <scope>NUCLEOTIDE SEQUENCE [LARGE SCALE GENOMIC DNA]</scope>
    <source>
        <strain evidence="2 3">3A-2</strain>
    </source>
</reference>
<evidence type="ECO:0000313" key="3">
    <source>
        <dbReference type="Proteomes" id="UP000250043"/>
    </source>
</evidence>